<protein>
    <recommendedName>
        <fullName evidence="1">Polymerase beta nucleotidyltransferase domain-containing protein</fullName>
    </recommendedName>
</protein>
<comment type="caution">
    <text evidence="2">The sequence shown here is derived from an EMBL/GenBank/DDBJ whole genome shotgun (WGS) entry which is preliminary data.</text>
</comment>
<dbReference type="SUPFAM" id="SSF81301">
    <property type="entry name" value="Nucleotidyltransferase"/>
    <property type="match status" value="1"/>
</dbReference>
<dbReference type="CDD" id="cd05403">
    <property type="entry name" value="NT_KNTase_like"/>
    <property type="match status" value="1"/>
</dbReference>
<reference evidence="2 3" key="1">
    <citation type="journal article" date="2020" name="ISME J.">
        <title>Uncovering the hidden diversity of litter-decomposition mechanisms in mushroom-forming fungi.</title>
        <authorList>
            <person name="Floudas D."/>
            <person name="Bentzer J."/>
            <person name="Ahren D."/>
            <person name="Johansson T."/>
            <person name="Persson P."/>
            <person name="Tunlid A."/>
        </authorList>
    </citation>
    <scope>NUCLEOTIDE SEQUENCE [LARGE SCALE GENOMIC DNA]</scope>
    <source>
        <strain evidence="2 3">CBS 146.42</strain>
    </source>
</reference>
<dbReference type="InterPro" id="IPR043519">
    <property type="entry name" value="NT_sf"/>
</dbReference>
<proteinExistence type="predicted"/>
<dbReference type="Gene3D" id="3.30.460.10">
    <property type="entry name" value="Beta Polymerase, domain 2"/>
    <property type="match status" value="1"/>
</dbReference>
<sequence length="297" mass="34335">MLRLRARSFLHSDLKFKNRRPLMSVPTFGEIKQRIAPVWENEEYKRDVLWAGIFGSVARNRAHAQSDVDILIVLKEHERSGEPIDLRENLVEACGRDISFMCIWQGPDWAWGHVRLEALLSSRTVYGNRIDIEHLRREAMAFIADGNLRFSQIAESVDKIKKQVSTVPTYEEFTQPALEHVRKVCVLELQKIVRLLDIKPLHHPIRTMLIPFVFEYAEQARATLDQIQLEATPGTVPVWKEIWDYITPTSYAMWSFDTGCATGGRAYLRHVLASKKLADRFEEGGQVDDAMYKDILR</sequence>
<dbReference type="Proteomes" id="UP000559027">
    <property type="component" value="Unassembled WGS sequence"/>
</dbReference>
<evidence type="ECO:0000259" key="1">
    <source>
        <dbReference type="Pfam" id="PF18765"/>
    </source>
</evidence>
<accession>A0A8H5CTQ7</accession>
<evidence type="ECO:0000313" key="3">
    <source>
        <dbReference type="Proteomes" id="UP000559027"/>
    </source>
</evidence>
<gene>
    <name evidence="2" type="ORF">D9756_010319</name>
</gene>
<dbReference type="InterPro" id="IPR041633">
    <property type="entry name" value="Polbeta"/>
</dbReference>
<dbReference type="Pfam" id="PF18765">
    <property type="entry name" value="Polbeta"/>
    <property type="match status" value="1"/>
</dbReference>
<evidence type="ECO:0000313" key="2">
    <source>
        <dbReference type="EMBL" id="KAF5347777.1"/>
    </source>
</evidence>
<dbReference type="AlphaFoldDB" id="A0A8H5CTQ7"/>
<dbReference type="EMBL" id="JAACJO010000023">
    <property type="protein sequence ID" value="KAF5347777.1"/>
    <property type="molecule type" value="Genomic_DNA"/>
</dbReference>
<organism evidence="2 3">
    <name type="scientific">Leucocoprinus leucothites</name>
    <dbReference type="NCBI Taxonomy" id="201217"/>
    <lineage>
        <taxon>Eukaryota</taxon>
        <taxon>Fungi</taxon>
        <taxon>Dikarya</taxon>
        <taxon>Basidiomycota</taxon>
        <taxon>Agaricomycotina</taxon>
        <taxon>Agaricomycetes</taxon>
        <taxon>Agaricomycetidae</taxon>
        <taxon>Agaricales</taxon>
        <taxon>Agaricineae</taxon>
        <taxon>Agaricaceae</taxon>
        <taxon>Leucocoprinus</taxon>
    </lineage>
</organism>
<name>A0A8H5CTQ7_9AGAR</name>
<feature type="domain" description="Polymerase beta nucleotidyltransferase" evidence="1">
    <location>
        <begin position="46"/>
        <end position="106"/>
    </location>
</feature>
<keyword evidence="3" id="KW-1185">Reference proteome</keyword>
<dbReference type="OrthoDB" id="5149641at2759"/>